<comment type="catalytic activity">
    <reaction evidence="7 8">
        <text>an N-acyl-L-alpha-aminoacyl-tRNA + H2O = an N-acyl-L-amino acid + a tRNA + H(+)</text>
        <dbReference type="Rhea" id="RHEA:54448"/>
        <dbReference type="Rhea" id="RHEA-COMP:10123"/>
        <dbReference type="Rhea" id="RHEA-COMP:13883"/>
        <dbReference type="ChEBI" id="CHEBI:15377"/>
        <dbReference type="ChEBI" id="CHEBI:15378"/>
        <dbReference type="ChEBI" id="CHEBI:59874"/>
        <dbReference type="ChEBI" id="CHEBI:78442"/>
        <dbReference type="ChEBI" id="CHEBI:138191"/>
        <dbReference type="EC" id="3.1.1.29"/>
    </reaction>
</comment>
<dbReference type="PANTHER" id="PTHR17224:SF1">
    <property type="entry name" value="PEPTIDYL-TRNA HYDROLASE"/>
    <property type="match status" value="1"/>
</dbReference>
<comment type="subcellular location">
    <subcellularLocation>
        <location evidence="7">Cytoplasm</location>
    </subcellularLocation>
</comment>
<keyword evidence="4 7" id="KW-0694">RNA-binding</keyword>
<dbReference type="EMBL" id="JACQXR010000085">
    <property type="protein sequence ID" value="MBI4726857.1"/>
    <property type="molecule type" value="Genomic_DNA"/>
</dbReference>
<dbReference type="FunFam" id="3.40.50.1470:FF:000001">
    <property type="entry name" value="Peptidyl-tRNA hydrolase"/>
    <property type="match status" value="1"/>
</dbReference>
<proteinExistence type="inferred from homology"/>
<comment type="subunit">
    <text evidence="7">Monomer.</text>
</comment>
<dbReference type="GO" id="GO:0072344">
    <property type="term" value="P:rescue of stalled ribosome"/>
    <property type="evidence" value="ECO:0007669"/>
    <property type="project" value="UniProtKB-UniRule"/>
</dbReference>
<feature type="site" description="Discriminates between blocked and unblocked aminoacyl-tRNA" evidence="7">
    <location>
        <position position="20"/>
    </location>
</feature>
<dbReference type="EC" id="3.1.1.29" evidence="1 7"/>
<feature type="binding site" evidence="7">
    <location>
        <position position="120"/>
    </location>
    <ligand>
        <name>tRNA</name>
        <dbReference type="ChEBI" id="CHEBI:17843"/>
    </ligand>
</feature>
<evidence type="ECO:0000256" key="6">
    <source>
        <dbReference type="ARBA" id="ARBA00050038"/>
    </source>
</evidence>
<evidence type="ECO:0000313" key="11">
    <source>
        <dbReference type="Proteomes" id="UP000736328"/>
    </source>
</evidence>
<dbReference type="AlphaFoldDB" id="A0A933MI89"/>
<dbReference type="GO" id="GO:0004045">
    <property type="term" value="F:peptidyl-tRNA hydrolase activity"/>
    <property type="evidence" value="ECO:0007669"/>
    <property type="project" value="UniProtKB-UniRule"/>
</dbReference>
<gene>
    <name evidence="7" type="primary">pth</name>
    <name evidence="10" type="ORF">HY768_06490</name>
</gene>
<dbReference type="InterPro" id="IPR001328">
    <property type="entry name" value="Pept_tRNA_hydro"/>
</dbReference>
<reference evidence="10" key="1">
    <citation type="submission" date="2020-07" db="EMBL/GenBank/DDBJ databases">
        <title>Huge and variable diversity of episymbiotic CPR bacteria and DPANN archaea in groundwater ecosystems.</title>
        <authorList>
            <person name="He C.Y."/>
            <person name="Keren R."/>
            <person name="Whittaker M."/>
            <person name="Farag I.F."/>
            <person name="Doudna J."/>
            <person name="Cate J.H.D."/>
            <person name="Banfield J.F."/>
        </authorList>
    </citation>
    <scope>NUCLEOTIDE SEQUENCE</scope>
    <source>
        <strain evidence="10">NC_groundwater_1520_Pr4_B-0.1um_53_5</strain>
    </source>
</reference>
<dbReference type="PANTHER" id="PTHR17224">
    <property type="entry name" value="PEPTIDYL-TRNA HYDROLASE"/>
    <property type="match status" value="1"/>
</dbReference>
<comment type="similarity">
    <text evidence="5 7 9">Belongs to the PTH family.</text>
</comment>
<accession>A0A933MI89</accession>
<comment type="function">
    <text evidence="7">Hydrolyzes ribosome-free peptidyl-tRNAs (with 1 or more amino acids incorporated), which drop off the ribosome during protein synthesis, or as a result of ribosome stalling.</text>
</comment>
<dbReference type="GO" id="GO:0006515">
    <property type="term" value="P:protein quality control for misfolded or incompletely synthesized proteins"/>
    <property type="evidence" value="ECO:0007669"/>
    <property type="project" value="UniProtKB-UniRule"/>
</dbReference>
<name>A0A933MI89_UNCT6</name>
<evidence type="ECO:0000256" key="5">
    <source>
        <dbReference type="ARBA" id="ARBA00038063"/>
    </source>
</evidence>
<dbReference type="PROSITE" id="PS01196">
    <property type="entry name" value="PEPT_TRNA_HYDROL_2"/>
    <property type="match status" value="1"/>
</dbReference>
<feature type="binding site" evidence="7">
    <location>
        <position position="25"/>
    </location>
    <ligand>
        <name>tRNA</name>
        <dbReference type="ChEBI" id="CHEBI:17843"/>
    </ligand>
</feature>
<dbReference type="InterPro" id="IPR036416">
    <property type="entry name" value="Pept_tRNA_hydro_sf"/>
</dbReference>
<evidence type="ECO:0000313" key="10">
    <source>
        <dbReference type="EMBL" id="MBI4726857.1"/>
    </source>
</evidence>
<keyword evidence="3 7" id="KW-0378">Hydrolase</keyword>
<feature type="binding site" evidence="7">
    <location>
        <position position="74"/>
    </location>
    <ligand>
        <name>tRNA</name>
        <dbReference type="ChEBI" id="CHEBI:17843"/>
    </ligand>
</feature>
<dbReference type="InterPro" id="IPR018171">
    <property type="entry name" value="Pept_tRNA_hydro_CS"/>
</dbReference>
<comment type="caution">
    <text evidence="10">The sequence shown here is derived from an EMBL/GenBank/DDBJ whole genome shotgun (WGS) entry which is preliminary data.</text>
</comment>
<keyword evidence="2 7" id="KW-0820">tRNA-binding</keyword>
<evidence type="ECO:0000256" key="3">
    <source>
        <dbReference type="ARBA" id="ARBA00022801"/>
    </source>
</evidence>
<evidence type="ECO:0000256" key="4">
    <source>
        <dbReference type="ARBA" id="ARBA00022884"/>
    </source>
</evidence>
<sequence>MHSSASGKKTNIWCLAGLGNPGREYSQTRHNLGFMVLDLLVEQLKFSWKRRALYSCAGDARRGLFLIKPLTFMNQSGLAVAKALSYQKIPASRLLVICDDVNLPLGKIRIRARGSDGGHNGLKSIIKHLSSQDFARLRLGVGPVPESLEMADFVLSSFAKAERSEVGLMTGQAAKTATEVIRAGVDKAIINLNQQNIS</sequence>
<evidence type="ECO:0000256" key="7">
    <source>
        <dbReference type="HAMAP-Rule" id="MF_00083"/>
    </source>
</evidence>
<dbReference type="GO" id="GO:0000049">
    <property type="term" value="F:tRNA binding"/>
    <property type="evidence" value="ECO:0007669"/>
    <property type="project" value="UniProtKB-UniRule"/>
</dbReference>
<comment type="function">
    <text evidence="7">Catalyzes the release of premature peptidyl moieties from peptidyl-tRNA molecules trapped in stalled 50S ribosomal subunits, and thus maintains levels of free tRNAs and 50S ribosomes.</text>
</comment>
<dbReference type="NCBIfam" id="TIGR00447">
    <property type="entry name" value="pth"/>
    <property type="match status" value="1"/>
</dbReference>
<organism evidence="10 11">
    <name type="scientific">candidate division TA06 bacterium</name>
    <dbReference type="NCBI Taxonomy" id="2250710"/>
    <lineage>
        <taxon>Bacteria</taxon>
        <taxon>Bacteria division TA06</taxon>
    </lineage>
</organism>
<feature type="binding site" evidence="7">
    <location>
        <position position="72"/>
    </location>
    <ligand>
        <name>tRNA</name>
        <dbReference type="ChEBI" id="CHEBI:17843"/>
    </ligand>
</feature>
<feature type="active site" description="Proton acceptor" evidence="7">
    <location>
        <position position="30"/>
    </location>
</feature>
<dbReference type="SUPFAM" id="SSF53178">
    <property type="entry name" value="Peptidyl-tRNA hydrolase-like"/>
    <property type="match status" value="1"/>
</dbReference>
<dbReference type="Pfam" id="PF01195">
    <property type="entry name" value="Pept_tRNA_hydro"/>
    <property type="match status" value="1"/>
</dbReference>
<dbReference type="Proteomes" id="UP000736328">
    <property type="component" value="Unassembled WGS sequence"/>
</dbReference>
<evidence type="ECO:0000256" key="2">
    <source>
        <dbReference type="ARBA" id="ARBA00022555"/>
    </source>
</evidence>
<feature type="site" description="Stabilizes the basic form of H active site to accept a proton" evidence="7">
    <location>
        <position position="99"/>
    </location>
</feature>
<dbReference type="HAMAP" id="MF_00083">
    <property type="entry name" value="Pept_tRNA_hydro_bact"/>
    <property type="match status" value="1"/>
</dbReference>
<dbReference type="CDD" id="cd00462">
    <property type="entry name" value="PTH"/>
    <property type="match status" value="1"/>
</dbReference>
<dbReference type="Gene3D" id="3.40.50.1470">
    <property type="entry name" value="Peptidyl-tRNA hydrolase"/>
    <property type="match status" value="1"/>
</dbReference>
<dbReference type="PROSITE" id="PS01195">
    <property type="entry name" value="PEPT_TRNA_HYDROL_1"/>
    <property type="match status" value="1"/>
</dbReference>
<keyword evidence="7" id="KW-0963">Cytoplasm</keyword>
<protein>
    <recommendedName>
        <fullName evidence="6 7">Peptidyl-tRNA hydrolase</fullName>
        <shortName evidence="7">Pth</shortName>
        <ecNumber evidence="1 7">3.1.1.29</ecNumber>
    </recommendedName>
</protein>
<evidence type="ECO:0000256" key="1">
    <source>
        <dbReference type="ARBA" id="ARBA00013260"/>
    </source>
</evidence>
<dbReference type="GO" id="GO:0005737">
    <property type="term" value="C:cytoplasm"/>
    <property type="evidence" value="ECO:0007669"/>
    <property type="project" value="UniProtKB-SubCell"/>
</dbReference>
<evidence type="ECO:0000256" key="8">
    <source>
        <dbReference type="RuleBase" id="RU000673"/>
    </source>
</evidence>
<evidence type="ECO:0000256" key="9">
    <source>
        <dbReference type="RuleBase" id="RU004320"/>
    </source>
</evidence>